<evidence type="ECO:0000313" key="3">
    <source>
        <dbReference type="EMBL" id="CAA7264687.1"/>
    </source>
</evidence>
<evidence type="ECO:0000259" key="2">
    <source>
        <dbReference type="Pfam" id="PF06985"/>
    </source>
</evidence>
<feature type="domain" description="Heterokaryon incompatibility" evidence="2">
    <location>
        <begin position="255"/>
        <end position="410"/>
    </location>
</feature>
<gene>
    <name evidence="3" type="ORF">AAE3_LOCUS7039</name>
</gene>
<feature type="compositionally biased region" description="Acidic residues" evidence="1">
    <location>
        <begin position="12"/>
        <end position="21"/>
    </location>
</feature>
<evidence type="ECO:0000256" key="1">
    <source>
        <dbReference type="SAM" id="MobiDB-lite"/>
    </source>
</evidence>
<dbReference type="PANTHER" id="PTHR33112">
    <property type="entry name" value="DOMAIN PROTEIN, PUTATIVE-RELATED"/>
    <property type="match status" value="1"/>
</dbReference>
<dbReference type="PANTHER" id="PTHR33112:SF12">
    <property type="entry name" value="HETEROKARYON INCOMPATIBILITY DOMAIN-CONTAINING PROTEIN"/>
    <property type="match status" value="1"/>
</dbReference>
<feature type="region of interest" description="Disordered" evidence="1">
    <location>
        <begin position="1"/>
        <end position="28"/>
    </location>
</feature>
<keyword evidence="4" id="KW-1185">Reference proteome</keyword>
<reference evidence="3 4" key="1">
    <citation type="submission" date="2020-01" db="EMBL/GenBank/DDBJ databases">
        <authorList>
            <person name="Gupta K D."/>
        </authorList>
    </citation>
    <scope>NUCLEOTIDE SEQUENCE [LARGE SCALE GENOMIC DNA]</scope>
</reference>
<dbReference type="AlphaFoldDB" id="A0A8S0WKL0"/>
<sequence length="765" mass="86881">MPRSPPIIHEEYDSDDWESESDGERSQDATGIAIPQLLPVPATLAKPGDSLCDTCKSLNLSAKRFVVFPSDNLKANKPDDPNMHLGLVVDIRRKSHCPFCRLVLRALGPNLPTMVDGKPVEVTMSWNTEGPIPDPNQPWHHIPQIRVLRPYAQKKGGGYFGGPNMLNMFPEITLLANDAPTPSKTFFLRLLNNQIDFAMVRNWLTMCETWHGGHCTSKADMLDKDLSDPATEIPSFRVIDVVDNCIIPAPNKCKYAVLSYVWGKIDPSTILRNLKNVVNELEKPGALVSEENYDRIPITIRDAMWVTRELGLRYLWVDSLCIVQDDSEQGGSKMQAIAKMGLVYGAAYITIIAGTGTDANAGLPGVHADSRGVDQAVEELLPGLRLGFKPKWQDHIPGATYFTRAWTFQEQQFSRRSLVFIGGQVVFRCMQTDQWREDVVFEERRSRYGSTARSARDTDDIGKYEGLLQSYSGLSITFESDIYHAFAGMIRFIQRELKANLVHGLADAYFDWSLLWTALAPQERRNWAPSWSWSGWKGQSWPHMWDWYSRSIARIRKAQRKRTWIIWYQRKAHDSEEYVRVWGPKKFSSAPSGPRNFYGAHVQDRFPFDCTQTLPTRRRLVAAPAYIEDTYNPAPGSGFLQFWTVSVTFKVGKSVSKETKRGPENTHIRAGIFGRDGREVGIAFVHPDWFKANISKSHEFILLCEGRDVRADNGRMDDEPGWKYKMMLIEWHGEWAERVSLGSIEKHDLTQALAPGPVWKEIILG</sequence>
<proteinExistence type="predicted"/>
<dbReference type="InterPro" id="IPR010730">
    <property type="entry name" value="HET"/>
</dbReference>
<comment type="caution">
    <text evidence="3">The sequence shown here is derived from an EMBL/GenBank/DDBJ whole genome shotgun (WGS) entry which is preliminary data.</text>
</comment>
<evidence type="ECO:0000313" key="4">
    <source>
        <dbReference type="Proteomes" id="UP000467700"/>
    </source>
</evidence>
<dbReference type="Proteomes" id="UP000467700">
    <property type="component" value="Unassembled WGS sequence"/>
</dbReference>
<organism evidence="3 4">
    <name type="scientific">Cyclocybe aegerita</name>
    <name type="common">Black poplar mushroom</name>
    <name type="synonym">Agrocybe aegerita</name>
    <dbReference type="NCBI Taxonomy" id="1973307"/>
    <lineage>
        <taxon>Eukaryota</taxon>
        <taxon>Fungi</taxon>
        <taxon>Dikarya</taxon>
        <taxon>Basidiomycota</taxon>
        <taxon>Agaricomycotina</taxon>
        <taxon>Agaricomycetes</taxon>
        <taxon>Agaricomycetidae</taxon>
        <taxon>Agaricales</taxon>
        <taxon>Agaricineae</taxon>
        <taxon>Bolbitiaceae</taxon>
        <taxon>Cyclocybe</taxon>
    </lineage>
</organism>
<name>A0A8S0WKL0_CYCAE</name>
<accession>A0A8S0WKL0</accession>
<protein>
    <recommendedName>
        <fullName evidence="2">Heterokaryon incompatibility domain-containing protein</fullName>
    </recommendedName>
</protein>
<dbReference type="EMBL" id="CACVBS010000046">
    <property type="protein sequence ID" value="CAA7264687.1"/>
    <property type="molecule type" value="Genomic_DNA"/>
</dbReference>
<dbReference type="OrthoDB" id="5125733at2759"/>
<dbReference type="Pfam" id="PF06985">
    <property type="entry name" value="HET"/>
    <property type="match status" value="1"/>
</dbReference>